<keyword evidence="3" id="KW-1185">Reference proteome</keyword>
<keyword evidence="2" id="KW-0808">Transferase</keyword>
<feature type="domain" description="N-acetyltransferase" evidence="1">
    <location>
        <begin position="6"/>
        <end position="159"/>
    </location>
</feature>
<dbReference type="InterPro" id="IPR050276">
    <property type="entry name" value="MshD_Acetyltransferase"/>
</dbReference>
<name>A0A1I6THR1_9BACL</name>
<sequence length="163" mass="18780">MKSPRVTLQPVTKDNWKEVVQLKTTEDQATFVYSTALSLAKVTIKPDGENVTYLPFAIYDHDVMVGFVMHAYEADTANMYWVDGFIIDQKYQGRGYGKAALTEIVSYIMSQFDQCEEIQLVVKPNNAIAIKLYTDFGFEQTGETYDDEGDRYRYKVNRPSRNR</sequence>
<proteinExistence type="predicted"/>
<dbReference type="OrthoDB" id="9127144at2"/>
<gene>
    <name evidence="2" type="ORF">SAMN05444972_11028</name>
</gene>
<dbReference type="Pfam" id="PF00583">
    <property type="entry name" value="Acetyltransf_1"/>
    <property type="match status" value="1"/>
</dbReference>
<protein>
    <submittedName>
        <fullName evidence="2">Diamine N-acetyltransferase</fullName>
    </submittedName>
</protein>
<dbReference type="EMBL" id="FPAA01000010">
    <property type="protein sequence ID" value="SFS88792.1"/>
    <property type="molecule type" value="Genomic_DNA"/>
</dbReference>
<accession>A0A1I6THR1</accession>
<dbReference type="Gene3D" id="3.40.630.30">
    <property type="match status" value="1"/>
</dbReference>
<dbReference type="CDD" id="cd04301">
    <property type="entry name" value="NAT_SF"/>
    <property type="match status" value="1"/>
</dbReference>
<evidence type="ECO:0000313" key="2">
    <source>
        <dbReference type="EMBL" id="SFS88792.1"/>
    </source>
</evidence>
<dbReference type="PANTHER" id="PTHR43617">
    <property type="entry name" value="L-AMINO ACID N-ACETYLTRANSFERASE"/>
    <property type="match status" value="1"/>
</dbReference>
<dbReference type="AlphaFoldDB" id="A0A1I6THR1"/>
<dbReference type="RefSeq" id="WP_091838062.1">
    <property type="nucleotide sequence ID" value="NZ_FPAA01000010.1"/>
</dbReference>
<organism evidence="2 3">
    <name type="scientific">Marininema halotolerans</name>
    <dbReference type="NCBI Taxonomy" id="1155944"/>
    <lineage>
        <taxon>Bacteria</taxon>
        <taxon>Bacillati</taxon>
        <taxon>Bacillota</taxon>
        <taxon>Bacilli</taxon>
        <taxon>Bacillales</taxon>
        <taxon>Thermoactinomycetaceae</taxon>
        <taxon>Marininema</taxon>
    </lineage>
</organism>
<dbReference type="InterPro" id="IPR016181">
    <property type="entry name" value="Acyl_CoA_acyltransferase"/>
</dbReference>
<dbReference type="InterPro" id="IPR000182">
    <property type="entry name" value="GNAT_dom"/>
</dbReference>
<dbReference type="SUPFAM" id="SSF55729">
    <property type="entry name" value="Acyl-CoA N-acyltransferases (Nat)"/>
    <property type="match status" value="1"/>
</dbReference>
<evidence type="ECO:0000313" key="3">
    <source>
        <dbReference type="Proteomes" id="UP000198660"/>
    </source>
</evidence>
<dbReference type="PROSITE" id="PS51186">
    <property type="entry name" value="GNAT"/>
    <property type="match status" value="1"/>
</dbReference>
<dbReference type="GO" id="GO:0016747">
    <property type="term" value="F:acyltransferase activity, transferring groups other than amino-acyl groups"/>
    <property type="evidence" value="ECO:0007669"/>
    <property type="project" value="InterPro"/>
</dbReference>
<dbReference type="Proteomes" id="UP000198660">
    <property type="component" value="Unassembled WGS sequence"/>
</dbReference>
<reference evidence="3" key="1">
    <citation type="submission" date="2016-10" db="EMBL/GenBank/DDBJ databases">
        <authorList>
            <person name="Varghese N."/>
            <person name="Submissions S."/>
        </authorList>
    </citation>
    <scope>NUCLEOTIDE SEQUENCE [LARGE SCALE GENOMIC DNA]</scope>
    <source>
        <strain evidence="3">DSM 45789</strain>
    </source>
</reference>
<evidence type="ECO:0000259" key="1">
    <source>
        <dbReference type="PROSITE" id="PS51186"/>
    </source>
</evidence>